<accession>A0A239L4Z6</accession>
<gene>
    <name evidence="2" type="ORF">SAMN06265795_11918</name>
</gene>
<name>A0A239L4Z6_9BURK</name>
<evidence type="ECO:0000256" key="1">
    <source>
        <dbReference type="SAM" id="MobiDB-lite"/>
    </source>
</evidence>
<dbReference type="AlphaFoldDB" id="A0A239L4Z6"/>
<evidence type="ECO:0000313" key="3">
    <source>
        <dbReference type="Proteomes" id="UP000198284"/>
    </source>
</evidence>
<organism evidence="2 3">
    <name type="scientific">Noviherbaspirillum humi</name>
    <dbReference type="NCBI Taxonomy" id="1688639"/>
    <lineage>
        <taxon>Bacteria</taxon>
        <taxon>Pseudomonadati</taxon>
        <taxon>Pseudomonadota</taxon>
        <taxon>Betaproteobacteria</taxon>
        <taxon>Burkholderiales</taxon>
        <taxon>Oxalobacteraceae</taxon>
        <taxon>Noviherbaspirillum</taxon>
    </lineage>
</organism>
<sequence length="304" mass="33586">MNHQTVIAAYQNSQDAQAAVNALAQAGISRADIHMHPSNEASLSSDINTTTAVEHSNNPLVHFFRRVLGLDEEHRLEHEIYAEAVRRGHFVVAVEAASLEEVDHVTAILNQYNHVDIEERAAHWRNQGWTGYDHGAPRMTEEDIMRDRAAYPASAAGARPQVYAGTRPSVSDAPAAYAGTRPSVESQALDSGSVGNAGGSGITSTDDAGVHGMTADLNDEAEFRRHWQSAYSSTGGRYEDYDAAYRYGTTMGMDSRYASYQWSEVEPQARSDWESTHPGSTWDKVKDAVRYAAERVTHQHHHRH</sequence>
<dbReference type="RefSeq" id="WP_089401218.1">
    <property type="nucleotide sequence ID" value="NZ_FZOT01000019.1"/>
</dbReference>
<dbReference type="OrthoDB" id="581516at2"/>
<keyword evidence="3" id="KW-1185">Reference proteome</keyword>
<dbReference type="Proteomes" id="UP000198284">
    <property type="component" value="Unassembled WGS sequence"/>
</dbReference>
<feature type="compositionally biased region" description="Polar residues" evidence="1">
    <location>
        <begin position="183"/>
        <end position="194"/>
    </location>
</feature>
<protein>
    <recommendedName>
        <fullName evidence="4">Heat induced stress protein YflT</fullName>
    </recommendedName>
</protein>
<evidence type="ECO:0008006" key="4">
    <source>
        <dbReference type="Google" id="ProtNLM"/>
    </source>
</evidence>
<proteinExistence type="predicted"/>
<dbReference type="EMBL" id="FZOT01000019">
    <property type="protein sequence ID" value="SNT24759.1"/>
    <property type="molecule type" value="Genomic_DNA"/>
</dbReference>
<feature type="region of interest" description="Disordered" evidence="1">
    <location>
        <begin position="174"/>
        <end position="196"/>
    </location>
</feature>
<evidence type="ECO:0000313" key="2">
    <source>
        <dbReference type="EMBL" id="SNT24759.1"/>
    </source>
</evidence>
<reference evidence="2 3" key="1">
    <citation type="submission" date="2017-06" db="EMBL/GenBank/DDBJ databases">
        <authorList>
            <person name="Kim H.J."/>
            <person name="Triplett B.A."/>
        </authorList>
    </citation>
    <scope>NUCLEOTIDE SEQUENCE [LARGE SCALE GENOMIC DNA]</scope>
    <source>
        <strain evidence="2 3">U15</strain>
    </source>
</reference>